<gene>
    <name evidence="1" type="ORF">E0702_18130</name>
</gene>
<keyword evidence="2" id="KW-1185">Reference proteome</keyword>
<evidence type="ECO:0000313" key="2">
    <source>
        <dbReference type="Proteomes" id="UP000294823"/>
    </source>
</evidence>
<sequence>MSPSAYRSFQSAIDLQRQVAAQSLELETVRTERERTRKTLVEALSSMGEGVALFSDDRLNICNDLF</sequence>
<protein>
    <submittedName>
        <fullName evidence="1">Uncharacterized protein</fullName>
    </submittedName>
</protein>
<accession>A0ABY2D1N5</accession>
<proteinExistence type="predicted"/>
<comment type="caution">
    <text evidence="1">The sequence shown here is derived from an EMBL/GenBank/DDBJ whole genome shotgun (WGS) entry which is preliminary data.</text>
</comment>
<dbReference type="EMBL" id="SLTR01000656">
    <property type="protein sequence ID" value="TDA77574.1"/>
    <property type="molecule type" value="Genomic_DNA"/>
</dbReference>
<dbReference type="Proteomes" id="UP000294823">
    <property type="component" value="Unassembled WGS sequence"/>
</dbReference>
<name>A0ABY2D1N5_9GAMM</name>
<evidence type="ECO:0000313" key="1">
    <source>
        <dbReference type="EMBL" id="TDA77574.1"/>
    </source>
</evidence>
<feature type="non-terminal residue" evidence="1">
    <location>
        <position position="66"/>
    </location>
</feature>
<organism evidence="1 2">
    <name type="scientific">Halomonas marinisediminis</name>
    <dbReference type="NCBI Taxonomy" id="2546095"/>
    <lineage>
        <taxon>Bacteria</taxon>
        <taxon>Pseudomonadati</taxon>
        <taxon>Pseudomonadota</taxon>
        <taxon>Gammaproteobacteria</taxon>
        <taxon>Oceanospirillales</taxon>
        <taxon>Halomonadaceae</taxon>
        <taxon>Halomonas</taxon>
    </lineage>
</organism>
<reference evidence="1 2" key="1">
    <citation type="submission" date="2019-03" db="EMBL/GenBank/DDBJ databases">
        <title>Halomonas marinisediminis sp. nov., a moderately halophilic bacterium isolated from the Bohai Gulf.</title>
        <authorList>
            <person name="Ji X."/>
        </authorList>
    </citation>
    <scope>NUCLEOTIDE SEQUENCE [LARGE SCALE GENOMIC DNA]</scope>
    <source>
        <strain evidence="1 2">204</strain>
    </source>
</reference>